<dbReference type="InterPro" id="IPR002156">
    <property type="entry name" value="RNaseH_domain"/>
</dbReference>
<dbReference type="InterPro" id="IPR044730">
    <property type="entry name" value="RNase_H-like_dom_plant"/>
</dbReference>
<dbReference type="EMBL" id="JABEZY010032987">
    <property type="protein sequence ID" value="MBA0752956.1"/>
    <property type="molecule type" value="Genomic_DNA"/>
</dbReference>
<evidence type="ECO:0000313" key="2">
    <source>
        <dbReference type="EMBL" id="MBA0752956.1"/>
    </source>
</evidence>
<dbReference type="GO" id="GO:0004523">
    <property type="term" value="F:RNA-DNA hybrid ribonuclease activity"/>
    <property type="evidence" value="ECO:0007669"/>
    <property type="project" value="InterPro"/>
</dbReference>
<name>A0A7J9CWZ3_GOSGO</name>
<organism evidence="2 3">
    <name type="scientific">Gossypium gossypioides</name>
    <name type="common">Mexican cotton</name>
    <name type="synonym">Selera gossypioides</name>
    <dbReference type="NCBI Taxonomy" id="34282"/>
    <lineage>
        <taxon>Eukaryota</taxon>
        <taxon>Viridiplantae</taxon>
        <taxon>Streptophyta</taxon>
        <taxon>Embryophyta</taxon>
        <taxon>Tracheophyta</taxon>
        <taxon>Spermatophyta</taxon>
        <taxon>Magnoliopsida</taxon>
        <taxon>eudicotyledons</taxon>
        <taxon>Gunneridae</taxon>
        <taxon>Pentapetalae</taxon>
        <taxon>rosids</taxon>
        <taxon>malvids</taxon>
        <taxon>Malvales</taxon>
        <taxon>Malvaceae</taxon>
        <taxon>Malvoideae</taxon>
        <taxon>Gossypium</taxon>
    </lineage>
</organism>
<dbReference type="CDD" id="cd06222">
    <property type="entry name" value="RNase_H_like"/>
    <property type="match status" value="1"/>
</dbReference>
<dbReference type="Gene3D" id="3.30.420.10">
    <property type="entry name" value="Ribonuclease H-like superfamily/Ribonuclease H"/>
    <property type="match status" value="1"/>
</dbReference>
<reference evidence="2 3" key="1">
    <citation type="journal article" date="2019" name="Genome Biol. Evol.">
        <title>Insights into the evolution of the New World diploid cottons (Gossypium, subgenus Houzingenia) based on genome sequencing.</title>
        <authorList>
            <person name="Grover C.E."/>
            <person name="Arick M.A. 2nd"/>
            <person name="Thrash A."/>
            <person name="Conover J.L."/>
            <person name="Sanders W.S."/>
            <person name="Peterson D.G."/>
            <person name="Frelichowski J.E."/>
            <person name="Scheffler J.A."/>
            <person name="Scheffler B.E."/>
            <person name="Wendel J.F."/>
        </authorList>
    </citation>
    <scope>NUCLEOTIDE SEQUENCE [LARGE SCALE GENOMIC DNA]</scope>
    <source>
        <strain evidence="2">5</strain>
        <tissue evidence="2">Leaf</tissue>
    </source>
</reference>
<sequence length="81" mass="9115">LAAVGGVVRKQNGDWILGFNHYLGDCSVFEVELWGVMNGLILLKRRGFNKVLIHTDSLEVVNAFQDRQLANSSSILMRRIN</sequence>
<proteinExistence type="predicted"/>
<feature type="domain" description="RNase H type-1" evidence="1">
    <location>
        <begin position="2"/>
        <end position="73"/>
    </location>
</feature>
<dbReference type="Pfam" id="PF13456">
    <property type="entry name" value="RVT_3"/>
    <property type="match status" value="1"/>
</dbReference>
<dbReference type="InterPro" id="IPR036397">
    <property type="entry name" value="RNaseH_sf"/>
</dbReference>
<dbReference type="OrthoDB" id="958708at2759"/>
<comment type="caution">
    <text evidence="2">The sequence shown here is derived from an EMBL/GenBank/DDBJ whole genome shotgun (WGS) entry which is preliminary data.</text>
</comment>
<dbReference type="Proteomes" id="UP000593579">
    <property type="component" value="Unassembled WGS sequence"/>
</dbReference>
<dbReference type="InterPro" id="IPR053151">
    <property type="entry name" value="RNase_H-like"/>
</dbReference>
<protein>
    <recommendedName>
        <fullName evidence="1">RNase H type-1 domain-containing protein</fullName>
    </recommendedName>
</protein>
<gene>
    <name evidence="2" type="ORF">Gogos_005624</name>
</gene>
<keyword evidence="3" id="KW-1185">Reference proteome</keyword>
<evidence type="ECO:0000259" key="1">
    <source>
        <dbReference type="Pfam" id="PF13456"/>
    </source>
</evidence>
<dbReference type="PANTHER" id="PTHR47723">
    <property type="entry name" value="OS05G0353850 PROTEIN"/>
    <property type="match status" value="1"/>
</dbReference>
<dbReference type="SUPFAM" id="SSF53098">
    <property type="entry name" value="Ribonuclease H-like"/>
    <property type="match status" value="1"/>
</dbReference>
<accession>A0A7J9CWZ3</accession>
<dbReference type="AlphaFoldDB" id="A0A7J9CWZ3"/>
<dbReference type="PANTHER" id="PTHR47723:SF19">
    <property type="entry name" value="POLYNUCLEOTIDYL TRANSFERASE, RIBONUCLEASE H-LIKE SUPERFAMILY PROTEIN"/>
    <property type="match status" value="1"/>
</dbReference>
<feature type="non-terminal residue" evidence="2">
    <location>
        <position position="1"/>
    </location>
</feature>
<evidence type="ECO:0000313" key="3">
    <source>
        <dbReference type="Proteomes" id="UP000593579"/>
    </source>
</evidence>
<dbReference type="InterPro" id="IPR012337">
    <property type="entry name" value="RNaseH-like_sf"/>
</dbReference>
<dbReference type="GO" id="GO:0003676">
    <property type="term" value="F:nucleic acid binding"/>
    <property type="evidence" value="ECO:0007669"/>
    <property type="project" value="InterPro"/>
</dbReference>